<protein>
    <submittedName>
        <fullName evidence="2">Short-chain dehydrogenase</fullName>
    </submittedName>
</protein>
<feature type="transmembrane region" description="Helical" evidence="1">
    <location>
        <begin position="52"/>
        <end position="69"/>
    </location>
</feature>
<evidence type="ECO:0000256" key="1">
    <source>
        <dbReference type="SAM" id="Phobius"/>
    </source>
</evidence>
<dbReference type="Proteomes" id="UP000231987">
    <property type="component" value="Unassembled WGS sequence"/>
</dbReference>
<keyword evidence="1" id="KW-0472">Membrane</keyword>
<name>A0A2J0YXI1_RHIML</name>
<organism evidence="2 3">
    <name type="scientific">Rhizobium meliloti</name>
    <name type="common">Ensifer meliloti</name>
    <name type="synonym">Sinorhizobium meliloti</name>
    <dbReference type="NCBI Taxonomy" id="382"/>
    <lineage>
        <taxon>Bacteria</taxon>
        <taxon>Pseudomonadati</taxon>
        <taxon>Pseudomonadota</taxon>
        <taxon>Alphaproteobacteria</taxon>
        <taxon>Hyphomicrobiales</taxon>
        <taxon>Rhizobiaceae</taxon>
        <taxon>Sinorhizobium/Ensifer group</taxon>
        <taxon>Sinorhizobium</taxon>
    </lineage>
</organism>
<feature type="transmembrane region" description="Helical" evidence="1">
    <location>
        <begin position="346"/>
        <end position="365"/>
    </location>
</feature>
<feature type="transmembrane region" description="Helical" evidence="1">
    <location>
        <begin position="81"/>
        <end position="99"/>
    </location>
</feature>
<proteinExistence type="predicted"/>
<dbReference type="Pfam" id="PF05940">
    <property type="entry name" value="NnrS"/>
    <property type="match status" value="1"/>
</dbReference>
<feature type="transmembrane region" description="Helical" evidence="1">
    <location>
        <begin position="283"/>
        <end position="301"/>
    </location>
</feature>
<feature type="transmembrane region" description="Helical" evidence="1">
    <location>
        <begin position="223"/>
        <end position="238"/>
    </location>
</feature>
<sequence length="408" mass="43922">MTYESTDWGSIWRAPYRPLFFLAGLWALVVPMVWLLPQQLAPDRVEWHSRELVFGMGGAAAGGYLLSALPAWTKRRAVSPAATMIATWLWCVARLTGALSDHLPFIAAATGVSAYFAFLTAMLMHRIVVSGAWDRCWAPLGTGALGINALVSIVDGPGPKPLLYAVLIVLIGGRAVPAFTRSWLDRRGRGKLLYSRRNLSHLAIAGILVATCLHGAWPPALPGLLLLFSGAMLLWQMSKWRSLWTRLYPALFILHVAFAWTPTALILGGLSAIIPDQVPADDALHALTMGAMGTMIAAFMMRPAMVRDGESLILGRAMAVAFSLVSLSALLRISGCWLNEDYFDPVAVAAICWMAGWTLFLIAYFPAMSGPVPRPAFSAALGNKVERGNGITPVEGVSTSAEHQGAGA</sequence>
<keyword evidence="1" id="KW-1133">Transmembrane helix</keyword>
<feature type="transmembrane region" description="Helical" evidence="1">
    <location>
        <begin position="162"/>
        <end position="179"/>
    </location>
</feature>
<feature type="transmembrane region" description="Helical" evidence="1">
    <location>
        <begin position="136"/>
        <end position="156"/>
    </location>
</feature>
<accession>A0A2J0YXI1</accession>
<keyword evidence="1" id="KW-0812">Transmembrane</keyword>
<comment type="caution">
    <text evidence="2">The sequence shown here is derived from an EMBL/GenBank/DDBJ whole genome shotgun (WGS) entry which is preliminary data.</text>
</comment>
<reference evidence="2 3" key="1">
    <citation type="submission" date="2017-06" db="EMBL/GenBank/DDBJ databases">
        <title>Ensifer strains isolated from leguminous trees and herbs display diverse denitrification phenotypes with some acting as strong N2O sinks.</title>
        <authorList>
            <person name="Woliy K."/>
            <person name="Mania D."/>
            <person name="Bakken L.R."/>
            <person name="Frostegard A."/>
        </authorList>
    </citation>
    <scope>NUCLEOTIDE SEQUENCE [LARGE SCALE GENOMIC DNA]</scope>
    <source>
        <strain evidence="2 3">AC50a</strain>
    </source>
</reference>
<evidence type="ECO:0000313" key="3">
    <source>
        <dbReference type="Proteomes" id="UP000231987"/>
    </source>
</evidence>
<dbReference type="AlphaFoldDB" id="A0A2J0YXI1"/>
<dbReference type="EMBL" id="NJGD01000012">
    <property type="protein sequence ID" value="PJR12967.1"/>
    <property type="molecule type" value="Genomic_DNA"/>
</dbReference>
<gene>
    <name evidence="2" type="ORF">CEJ86_22970</name>
</gene>
<feature type="transmembrane region" description="Helical" evidence="1">
    <location>
        <begin position="199"/>
        <end position="217"/>
    </location>
</feature>
<feature type="transmembrane region" description="Helical" evidence="1">
    <location>
        <begin position="105"/>
        <end position="124"/>
    </location>
</feature>
<feature type="transmembrane region" description="Helical" evidence="1">
    <location>
        <begin position="250"/>
        <end position="271"/>
    </location>
</feature>
<feature type="transmembrane region" description="Helical" evidence="1">
    <location>
        <begin position="19"/>
        <end position="37"/>
    </location>
</feature>
<dbReference type="RefSeq" id="WP_100673578.1">
    <property type="nucleotide sequence ID" value="NZ_NJGD01000012.1"/>
</dbReference>
<evidence type="ECO:0000313" key="2">
    <source>
        <dbReference type="EMBL" id="PJR12967.1"/>
    </source>
</evidence>
<dbReference type="InterPro" id="IPR010266">
    <property type="entry name" value="NnrS"/>
</dbReference>
<feature type="transmembrane region" description="Helical" evidence="1">
    <location>
        <begin position="313"/>
        <end position="334"/>
    </location>
</feature>